<dbReference type="Proteomes" id="UP000728185">
    <property type="component" value="Unassembled WGS sequence"/>
</dbReference>
<reference evidence="1" key="1">
    <citation type="submission" date="2019-05" db="EMBL/GenBank/DDBJ databases">
        <title>Annotation for the trematode Fasciolopsis buski.</title>
        <authorList>
            <person name="Choi Y.-J."/>
        </authorList>
    </citation>
    <scope>NUCLEOTIDE SEQUENCE</scope>
    <source>
        <strain evidence="1">HT</strain>
        <tissue evidence="1">Whole worm</tissue>
    </source>
</reference>
<sequence length="113" mass="12846">MCRLTASAERPSVNKQAGAKLRQVLSTYLIIDRLPDVIECYRRNVLRPKLSQVSSKAPQPLCYFSRLHTVLLDMVISVRPHRSNLDRSLPLLPPTANTGLHASWNKKHQSVLY</sequence>
<accession>A0A8E0VL99</accession>
<dbReference type="AlphaFoldDB" id="A0A8E0VL99"/>
<name>A0A8E0VL99_9TREM</name>
<evidence type="ECO:0000313" key="1">
    <source>
        <dbReference type="EMBL" id="KAA0192110.1"/>
    </source>
</evidence>
<gene>
    <name evidence="1" type="ORF">FBUS_10247</name>
</gene>
<organism evidence="1 2">
    <name type="scientific">Fasciolopsis buskii</name>
    <dbReference type="NCBI Taxonomy" id="27845"/>
    <lineage>
        <taxon>Eukaryota</taxon>
        <taxon>Metazoa</taxon>
        <taxon>Spiralia</taxon>
        <taxon>Lophotrochozoa</taxon>
        <taxon>Platyhelminthes</taxon>
        <taxon>Trematoda</taxon>
        <taxon>Digenea</taxon>
        <taxon>Plagiorchiida</taxon>
        <taxon>Echinostomata</taxon>
        <taxon>Echinostomatoidea</taxon>
        <taxon>Fasciolidae</taxon>
        <taxon>Fasciolopsis</taxon>
    </lineage>
</organism>
<dbReference type="EMBL" id="LUCM01005902">
    <property type="protein sequence ID" value="KAA0192110.1"/>
    <property type="molecule type" value="Genomic_DNA"/>
</dbReference>
<keyword evidence="2" id="KW-1185">Reference proteome</keyword>
<dbReference type="OrthoDB" id="332281at2759"/>
<protein>
    <submittedName>
        <fullName evidence="1">Uncharacterized protein</fullName>
    </submittedName>
</protein>
<proteinExistence type="predicted"/>
<comment type="caution">
    <text evidence="1">The sequence shown here is derived from an EMBL/GenBank/DDBJ whole genome shotgun (WGS) entry which is preliminary data.</text>
</comment>
<evidence type="ECO:0000313" key="2">
    <source>
        <dbReference type="Proteomes" id="UP000728185"/>
    </source>
</evidence>